<dbReference type="AlphaFoldDB" id="A0A3N4K0F8"/>
<protein>
    <submittedName>
        <fullName evidence="2">Uncharacterized protein</fullName>
    </submittedName>
</protein>
<dbReference type="EMBL" id="ML120360">
    <property type="protein sequence ID" value="RPB04057.1"/>
    <property type="molecule type" value="Genomic_DNA"/>
</dbReference>
<keyword evidence="1" id="KW-0472">Membrane</keyword>
<evidence type="ECO:0000313" key="3">
    <source>
        <dbReference type="Proteomes" id="UP000276215"/>
    </source>
</evidence>
<organism evidence="2 3">
    <name type="scientific">Choiromyces venosus 120613-1</name>
    <dbReference type="NCBI Taxonomy" id="1336337"/>
    <lineage>
        <taxon>Eukaryota</taxon>
        <taxon>Fungi</taxon>
        <taxon>Dikarya</taxon>
        <taxon>Ascomycota</taxon>
        <taxon>Pezizomycotina</taxon>
        <taxon>Pezizomycetes</taxon>
        <taxon>Pezizales</taxon>
        <taxon>Tuberaceae</taxon>
        <taxon>Choiromyces</taxon>
    </lineage>
</organism>
<sequence>MPPHRGHRSPCVPDPRRSLILLLQLGLSSFMVPRPLDLVVVIAGCACLLFRIFSVQHHRPTIPKPIGLMYRALLI</sequence>
<keyword evidence="1" id="KW-0812">Transmembrane</keyword>
<dbReference type="Proteomes" id="UP000276215">
    <property type="component" value="Unassembled WGS sequence"/>
</dbReference>
<proteinExistence type="predicted"/>
<evidence type="ECO:0000313" key="2">
    <source>
        <dbReference type="EMBL" id="RPB04057.1"/>
    </source>
</evidence>
<keyword evidence="3" id="KW-1185">Reference proteome</keyword>
<name>A0A3N4K0F8_9PEZI</name>
<reference evidence="2 3" key="1">
    <citation type="journal article" date="2018" name="Nat. Ecol. Evol.">
        <title>Pezizomycetes genomes reveal the molecular basis of ectomycorrhizal truffle lifestyle.</title>
        <authorList>
            <person name="Murat C."/>
            <person name="Payen T."/>
            <person name="Noel B."/>
            <person name="Kuo A."/>
            <person name="Morin E."/>
            <person name="Chen J."/>
            <person name="Kohler A."/>
            <person name="Krizsan K."/>
            <person name="Balestrini R."/>
            <person name="Da Silva C."/>
            <person name="Montanini B."/>
            <person name="Hainaut M."/>
            <person name="Levati E."/>
            <person name="Barry K.W."/>
            <person name="Belfiori B."/>
            <person name="Cichocki N."/>
            <person name="Clum A."/>
            <person name="Dockter R.B."/>
            <person name="Fauchery L."/>
            <person name="Guy J."/>
            <person name="Iotti M."/>
            <person name="Le Tacon F."/>
            <person name="Lindquist E.A."/>
            <person name="Lipzen A."/>
            <person name="Malagnac F."/>
            <person name="Mello A."/>
            <person name="Molinier V."/>
            <person name="Miyauchi S."/>
            <person name="Poulain J."/>
            <person name="Riccioni C."/>
            <person name="Rubini A."/>
            <person name="Sitrit Y."/>
            <person name="Splivallo R."/>
            <person name="Traeger S."/>
            <person name="Wang M."/>
            <person name="Zifcakova L."/>
            <person name="Wipf D."/>
            <person name="Zambonelli A."/>
            <person name="Paolocci F."/>
            <person name="Nowrousian M."/>
            <person name="Ottonello S."/>
            <person name="Baldrian P."/>
            <person name="Spatafora J.W."/>
            <person name="Henrissat B."/>
            <person name="Nagy L.G."/>
            <person name="Aury J.M."/>
            <person name="Wincker P."/>
            <person name="Grigoriev I.V."/>
            <person name="Bonfante P."/>
            <person name="Martin F.M."/>
        </authorList>
    </citation>
    <scope>NUCLEOTIDE SEQUENCE [LARGE SCALE GENOMIC DNA]</scope>
    <source>
        <strain evidence="2 3">120613-1</strain>
    </source>
</reference>
<feature type="transmembrane region" description="Helical" evidence="1">
    <location>
        <begin position="36"/>
        <end position="54"/>
    </location>
</feature>
<keyword evidence="1" id="KW-1133">Transmembrane helix</keyword>
<evidence type="ECO:0000256" key="1">
    <source>
        <dbReference type="SAM" id="Phobius"/>
    </source>
</evidence>
<accession>A0A3N4K0F8</accession>
<gene>
    <name evidence="2" type="ORF">L873DRAFT_48114</name>
</gene>